<feature type="transmembrane region" description="Helical" evidence="8">
    <location>
        <begin position="738"/>
        <end position="759"/>
    </location>
</feature>
<protein>
    <submittedName>
        <fullName evidence="11">Rhomboid domain-containing protein</fullName>
    </submittedName>
</protein>
<feature type="transmembrane region" description="Helical" evidence="8">
    <location>
        <begin position="851"/>
        <end position="869"/>
    </location>
</feature>
<organism evidence="10 11">
    <name type="scientific">Panagrellus redivivus</name>
    <name type="common">Microworm</name>
    <dbReference type="NCBI Taxonomy" id="6233"/>
    <lineage>
        <taxon>Eukaryota</taxon>
        <taxon>Metazoa</taxon>
        <taxon>Ecdysozoa</taxon>
        <taxon>Nematoda</taxon>
        <taxon>Chromadorea</taxon>
        <taxon>Rhabditida</taxon>
        <taxon>Tylenchina</taxon>
        <taxon>Panagrolaimomorpha</taxon>
        <taxon>Panagrolaimoidea</taxon>
        <taxon>Panagrolaimidae</taxon>
        <taxon>Panagrellus</taxon>
    </lineage>
</organism>
<dbReference type="SUPFAM" id="SSF144091">
    <property type="entry name" value="Rhomboid-like"/>
    <property type="match status" value="1"/>
</dbReference>
<reference evidence="10" key="1">
    <citation type="journal article" date="2013" name="Genetics">
        <title>The draft genome and transcriptome of Panagrellus redivivus are shaped by the harsh demands of a free-living lifestyle.</title>
        <authorList>
            <person name="Srinivasan J."/>
            <person name="Dillman A.R."/>
            <person name="Macchietto M.G."/>
            <person name="Heikkinen L."/>
            <person name="Lakso M."/>
            <person name="Fracchia K.M."/>
            <person name="Antoshechkin I."/>
            <person name="Mortazavi A."/>
            <person name="Wong G."/>
            <person name="Sternberg P.W."/>
        </authorList>
    </citation>
    <scope>NUCLEOTIDE SEQUENCE [LARGE SCALE GENOMIC DNA]</scope>
    <source>
        <strain evidence="10">MT8872</strain>
    </source>
</reference>
<keyword evidence="4" id="KW-0256">Endoplasmic reticulum</keyword>
<name>A0A7E4ZXN1_PANRE</name>
<feature type="transmembrane region" description="Helical" evidence="8">
    <location>
        <begin position="492"/>
        <end position="514"/>
    </location>
</feature>
<feature type="compositionally biased region" description="Basic and acidic residues" evidence="7">
    <location>
        <begin position="15"/>
        <end position="27"/>
    </location>
</feature>
<feature type="compositionally biased region" description="Pro residues" evidence="7">
    <location>
        <begin position="381"/>
        <end position="396"/>
    </location>
</feature>
<reference evidence="11" key="2">
    <citation type="submission" date="2020-10" db="UniProtKB">
        <authorList>
            <consortium name="WormBaseParasite"/>
        </authorList>
    </citation>
    <scope>IDENTIFICATION</scope>
</reference>
<evidence type="ECO:0000256" key="7">
    <source>
        <dbReference type="SAM" id="MobiDB-lite"/>
    </source>
</evidence>
<evidence type="ECO:0000256" key="1">
    <source>
        <dbReference type="ARBA" id="ARBA00004477"/>
    </source>
</evidence>
<dbReference type="AlphaFoldDB" id="A0A7E4ZXN1"/>
<evidence type="ECO:0000259" key="9">
    <source>
        <dbReference type="Pfam" id="PF01694"/>
    </source>
</evidence>
<keyword evidence="5 8" id="KW-1133">Transmembrane helix</keyword>
<sequence>MRKLGQSYSDADAEADARRSRSQDVRPHANSSDSYMRRDSTLPSTSRRRPTYQTQSNIHASRVNQSGLERSTSIRDRASQFLGIGESAPADDVAWQRRRLRHLHRAYGLRPNEVPVAPPAVAAADRNISRAPRSRSASNADQIDVLGEIVDGLPPEDPHTDKARISRAFSINNGNTVANPRDSALKIAVDAIYRIAMGKPSASQANLSTLSRYQGTRQSGSISRKRGWSFLPNPYIENEFIPAQPAPTTLGPIAETSFISNVTDRPHGVSDPTPMAVRSFSMRRPSAVEPSPPPRRSRTRPDSLNLLGHTEMGLSRSRYVGGRDFHESFDRLQLPLHPLSPIFDEATPSAPNETFFMSPQKKSRGPTVTTESTVEEGTSTPPFPLVSPEGPSEPPPMPPLAARPIQGILKVKERAVSNLDTSYDSISCWEYLRKRFRQKVPADTFNLETMIQKTYRVRDEPKSLPFGVEFAKKKKAFIEKQLEDETLDYRPFFTYWITTVQIIVTILSIAWYGFAPFSLTVTHRSGDVMAASLSIVHIEVMELPNSWLGPRYEDLIHIGAKYTPCMRRDLRIMQQIEGDRVREATDTGCCWSQQPSSSKSSGDCYQTSDCPTQISKQFMWANQSAGIRAVCGQDPRYCRHSESWGKDISKWPTCASPITQYSRNDVHMTCRIRGRPCCIQLHGQCRITTREYCTFVHGTYHENATLCSQVSCLSDVCGMVPFIRPEHPDQLIRFVTPLFIHAGIIQLAVTVWLQMYYMISFEKLIGAPRILLIYFCSGICGYLASATFVPYLPQVGPSGAHSGIVGALTVNVIYNWKLLLVPVKALACHILIAAAMFLLGFLPYIDNVGQIVGFIVGSALAGALIPYMGVDRKVRVLASVFCLLVTIVIFVILITLFVIKDPSQLWDIGRLTCFDMSLEGICDQQSLKLRDWLPI</sequence>
<dbReference type="InterPro" id="IPR022764">
    <property type="entry name" value="Peptidase_S54_rhomboid_dom"/>
</dbReference>
<dbReference type="Proteomes" id="UP000492821">
    <property type="component" value="Unassembled WGS sequence"/>
</dbReference>
<dbReference type="WBParaSite" id="Pan_g2350.t2">
    <property type="protein sequence ID" value="Pan_g2350.t2"/>
    <property type="gene ID" value="Pan_g2350"/>
</dbReference>
<dbReference type="Gene3D" id="1.20.1540.10">
    <property type="entry name" value="Rhomboid-like"/>
    <property type="match status" value="1"/>
</dbReference>
<keyword evidence="3 8" id="KW-0812">Transmembrane</keyword>
<comment type="subcellular location">
    <subcellularLocation>
        <location evidence="1">Endoplasmic reticulum membrane</location>
        <topology evidence="1">Multi-pass membrane protein</topology>
    </subcellularLocation>
</comment>
<evidence type="ECO:0000256" key="2">
    <source>
        <dbReference type="ARBA" id="ARBA00009045"/>
    </source>
</evidence>
<feature type="transmembrane region" description="Helical" evidence="8">
    <location>
        <begin position="771"/>
        <end position="792"/>
    </location>
</feature>
<feature type="transmembrane region" description="Helical" evidence="8">
    <location>
        <begin position="826"/>
        <end position="845"/>
    </location>
</feature>
<keyword evidence="6 8" id="KW-0472">Membrane</keyword>
<evidence type="ECO:0000313" key="10">
    <source>
        <dbReference type="Proteomes" id="UP000492821"/>
    </source>
</evidence>
<evidence type="ECO:0000256" key="3">
    <source>
        <dbReference type="ARBA" id="ARBA00022692"/>
    </source>
</evidence>
<dbReference type="PANTHER" id="PTHR45965">
    <property type="entry name" value="INACTIVE RHOMBOID PROTEIN"/>
    <property type="match status" value="1"/>
</dbReference>
<evidence type="ECO:0000313" key="11">
    <source>
        <dbReference type="WBParaSite" id="Pan_g2350.t2"/>
    </source>
</evidence>
<evidence type="ECO:0000256" key="4">
    <source>
        <dbReference type="ARBA" id="ARBA00022824"/>
    </source>
</evidence>
<feature type="compositionally biased region" description="Polar residues" evidence="7">
    <location>
        <begin position="41"/>
        <end position="71"/>
    </location>
</feature>
<dbReference type="GO" id="GO:0050708">
    <property type="term" value="P:regulation of protein secretion"/>
    <property type="evidence" value="ECO:0007669"/>
    <property type="project" value="TreeGrafter"/>
</dbReference>
<dbReference type="GO" id="GO:0005789">
    <property type="term" value="C:endoplasmic reticulum membrane"/>
    <property type="evidence" value="ECO:0007669"/>
    <property type="project" value="UniProtKB-SubCell"/>
</dbReference>
<evidence type="ECO:0000256" key="6">
    <source>
        <dbReference type="ARBA" id="ARBA00023136"/>
    </source>
</evidence>
<comment type="similarity">
    <text evidence="2">Belongs to the peptidase S54 family.</text>
</comment>
<dbReference type="InterPro" id="IPR051512">
    <property type="entry name" value="Inactive_Rhomboid"/>
</dbReference>
<feature type="region of interest" description="Disordered" evidence="7">
    <location>
        <begin position="1"/>
        <end position="72"/>
    </location>
</feature>
<dbReference type="InterPro" id="IPR035952">
    <property type="entry name" value="Rhomboid-like_sf"/>
</dbReference>
<evidence type="ECO:0000256" key="8">
    <source>
        <dbReference type="SAM" id="Phobius"/>
    </source>
</evidence>
<feature type="transmembrane region" description="Helical" evidence="8">
    <location>
        <begin position="876"/>
        <end position="899"/>
    </location>
</feature>
<feature type="domain" description="Peptidase S54 rhomboid" evidence="9">
    <location>
        <begin position="729"/>
        <end position="864"/>
    </location>
</feature>
<feature type="region of interest" description="Disordered" evidence="7">
    <location>
        <begin position="355"/>
        <end position="396"/>
    </location>
</feature>
<proteinExistence type="inferred from homology"/>
<keyword evidence="10" id="KW-1185">Reference proteome</keyword>
<dbReference type="GO" id="GO:0042058">
    <property type="term" value="P:regulation of epidermal growth factor receptor signaling pathway"/>
    <property type="evidence" value="ECO:0007669"/>
    <property type="project" value="TreeGrafter"/>
</dbReference>
<accession>A0A7E4ZXN1</accession>
<dbReference type="PANTHER" id="PTHR45965:SF3">
    <property type="entry name" value="INACTIVE RHOMBOID PROTEIN 1"/>
    <property type="match status" value="1"/>
</dbReference>
<dbReference type="GO" id="GO:0004252">
    <property type="term" value="F:serine-type endopeptidase activity"/>
    <property type="evidence" value="ECO:0007669"/>
    <property type="project" value="InterPro"/>
</dbReference>
<feature type="compositionally biased region" description="Low complexity" evidence="7">
    <location>
        <begin position="365"/>
        <end position="380"/>
    </location>
</feature>
<evidence type="ECO:0000256" key="5">
    <source>
        <dbReference type="ARBA" id="ARBA00022989"/>
    </source>
</evidence>
<feature type="region of interest" description="Disordered" evidence="7">
    <location>
        <begin position="281"/>
        <end position="306"/>
    </location>
</feature>
<dbReference type="Pfam" id="PF01694">
    <property type="entry name" value="Rhomboid"/>
    <property type="match status" value="1"/>
</dbReference>